<evidence type="ECO:0000256" key="1">
    <source>
        <dbReference type="SAM" id="MobiDB-lite"/>
    </source>
</evidence>
<evidence type="ECO:0000313" key="2">
    <source>
        <dbReference type="EMBL" id="TNN83149.1"/>
    </source>
</evidence>
<reference evidence="2 3" key="1">
    <citation type="submission" date="2019-03" db="EMBL/GenBank/DDBJ databases">
        <title>First draft genome of Liparis tanakae, snailfish: a comprehensive survey of snailfish specific genes.</title>
        <authorList>
            <person name="Kim W."/>
            <person name="Song I."/>
            <person name="Jeong J.-H."/>
            <person name="Kim D."/>
            <person name="Kim S."/>
            <person name="Ryu S."/>
            <person name="Song J.Y."/>
            <person name="Lee S.K."/>
        </authorList>
    </citation>
    <scope>NUCLEOTIDE SEQUENCE [LARGE SCALE GENOMIC DNA]</scope>
    <source>
        <tissue evidence="2">Muscle</tissue>
    </source>
</reference>
<sequence>MLPDAQSARDESTPRETGSGMARESYWIGPEEGFSISRDRRAPQPFPKDLPKASSERKLDVKLVKLTMRTKPGRWPVVRQHPNVLVRKEAAELSQLPLESSFAVVREIALSTNLSGLSSSSGRSERMRTVHLLEAIWKSCEQHVRILVVQEENQPGETALVLDDHLSVLRLRGQVAQLTHYRQCIHHRR</sequence>
<organism evidence="2 3">
    <name type="scientific">Liparis tanakae</name>
    <name type="common">Tanaka's snailfish</name>
    <dbReference type="NCBI Taxonomy" id="230148"/>
    <lineage>
        <taxon>Eukaryota</taxon>
        <taxon>Metazoa</taxon>
        <taxon>Chordata</taxon>
        <taxon>Craniata</taxon>
        <taxon>Vertebrata</taxon>
        <taxon>Euteleostomi</taxon>
        <taxon>Actinopterygii</taxon>
        <taxon>Neopterygii</taxon>
        <taxon>Teleostei</taxon>
        <taxon>Neoteleostei</taxon>
        <taxon>Acanthomorphata</taxon>
        <taxon>Eupercaria</taxon>
        <taxon>Perciformes</taxon>
        <taxon>Cottioidei</taxon>
        <taxon>Cottales</taxon>
        <taxon>Liparidae</taxon>
        <taxon>Liparis</taxon>
    </lineage>
</organism>
<dbReference type="OrthoDB" id="17335at2759"/>
<gene>
    <name evidence="2" type="ORF">EYF80_006756</name>
</gene>
<feature type="region of interest" description="Disordered" evidence="1">
    <location>
        <begin position="1"/>
        <end position="28"/>
    </location>
</feature>
<dbReference type="AlphaFoldDB" id="A0A4Z2IYT3"/>
<accession>A0A4Z2IYT3</accession>
<dbReference type="EMBL" id="SRLO01000035">
    <property type="protein sequence ID" value="TNN83149.1"/>
    <property type="molecule type" value="Genomic_DNA"/>
</dbReference>
<dbReference type="Proteomes" id="UP000314294">
    <property type="component" value="Unassembled WGS sequence"/>
</dbReference>
<comment type="caution">
    <text evidence="2">The sequence shown here is derived from an EMBL/GenBank/DDBJ whole genome shotgun (WGS) entry which is preliminary data.</text>
</comment>
<keyword evidence="3" id="KW-1185">Reference proteome</keyword>
<feature type="region of interest" description="Disordered" evidence="1">
    <location>
        <begin position="34"/>
        <end position="53"/>
    </location>
</feature>
<evidence type="ECO:0000313" key="3">
    <source>
        <dbReference type="Proteomes" id="UP000314294"/>
    </source>
</evidence>
<proteinExistence type="predicted"/>
<protein>
    <submittedName>
        <fullName evidence="2">Uncharacterized protein</fullName>
    </submittedName>
</protein>
<name>A0A4Z2IYT3_9TELE</name>